<proteinExistence type="inferred from homology"/>
<dbReference type="InterPro" id="IPR003719">
    <property type="entry name" value="Phenazine_PhzF-like"/>
</dbReference>
<evidence type="ECO:0000256" key="2">
    <source>
        <dbReference type="ARBA" id="ARBA00023235"/>
    </source>
</evidence>
<evidence type="ECO:0000313" key="4">
    <source>
        <dbReference type="EMBL" id="GAP03758.1"/>
    </source>
</evidence>
<feature type="active site" evidence="3">
    <location>
        <position position="61"/>
    </location>
</feature>
<dbReference type="PANTHER" id="PTHR13774:SF17">
    <property type="entry name" value="PHENAZINE BIOSYNTHESIS-LIKE DOMAIN-CONTAINING PROTEIN"/>
    <property type="match status" value="1"/>
</dbReference>
<dbReference type="Gene3D" id="3.10.310.10">
    <property type="entry name" value="Diaminopimelate Epimerase, Chain A, domain 1"/>
    <property type="match status" value="2"/>
</dbReference>
<reference evidence="4" key="1">
    <citation type="journal article" date="2015" name="BMC Genomics">
        <title>Comparative genomics of Fructobacillus spp. and Leuconostoc spp. reveals niche-specific evolution of Fructobacillus spp.</title>
        <authorList>
            <person name="Endo A."/>
            <person name="Tanizawa Y."/>
            <person name="Tanaka N."/>
            <person name="Maeno S."/>
            <person name="Kumar H."/>
            <person name="Shiwa Y."/>
            <person name="Okada S."/>
            <person name="Yoshikawa H."/>
            <person name="Dicks L."/>
            <person name="Nakagawa J."/>
            <person name="Arita M."/>
        </authorList>
    </citation>
    <scope>NUCLEOTIDE SEQUENCE [LARGE SCALE GENOMIC DNA]</scope>
    <source>
        <strain evidence="4">F214-1</strain>
    </source>
</reference>
<dbReference type="PIRSF" id="PIRSF016184">
    <property type="entry name" value="PhzC_PhzF"/>
    <property type="match status" value="1"/>
</dbReference>
<gene>
    <name evidence="4" type="ORF">FTRO_0013050</name>
</gene>
<dbReference type="STRING" id="709323.GCA_001047135_00305"/>
<dbReference type="Proteomes" id="UP000064514">
    <property type="component" value="Unassembled WGS sequence"/>
</dbReference>
<comment type="similarity">
    <text evidence="1">Belongs to the PhzF family.</text>
</comment>
<dbReference type="GO" id="GO:0005737">
    <property type="term" value="C:cytoplasm"/>
    <property type="evidence" value="ECO:0007669"/>
    <property type="project" value="TreeGrafter"/>
</dbReference>
<organism evidence="4">
    <name type="scientific">Fructobacillus tropaeoli</name>
    <dbReference type="NCBI Taxonomy" id="709323"/>
    <lineage>
        <taxon>Bacteria</taxon>
        <taxon>Bacillati</taxon>
        <taxon>Bacillota</taxon>
        <taxon>Bacilli</taxon>
        <taxon>Lactobacillales</taxon>
        <taxon>Lactobacillaceae</taxon>
        <taxon>Fructobacillus</taxon>
    </lineage>
</organism>
<dbReference type="PANTHER" id="PTHR13774">
    <property type="entry name" value="PHENAZINE BIOSYNTHESIS PROTEIN"/>
    <property type="match status" value="1"/>
</dbReference>
<evidence type="ECO:0000256" key="3">
    <source>
        <dbReference type="PIRSR" id="PIRSR016184-1"/>
    </source>
</evidence>
<dbReference type="AlphaFoldDB" id="A0A3F3H6L3"/>
<name>A0A3F3H6L3_9LACO</name>
<dbReference type="EMBL" id="DF968078">
    <property type="protein sequence ID" value="GAP03758.1"/>
    <property type="molecule type" value="Genomic_DNA"/>
</dbReference>
<evidence type="ECO:0000256" key="1">
    <source>
        <dbReference type="ARBA" id="ARBA00008270"/>
    </source>
</evidence>
<accession>A0A3F3H6L3</accession>
<sequence>MVQIKEIRIVFGKEATMVKSYVVDAFASEIFKGNPAAVLFVDHFPSDEMMQNIAMENKLSETAFAVKKDDNHYDLRWFSPAGEIDLCGHATLATGFLVFQKAAPKDGQSVVFNTMSGDLTVTKKGDLYEMDFPTYDLKAIPVTEAMTEAYGARPDAAYLGRDLVCVFPQGTAIAEMDPDMEKLKKLDGMAQHATAIVDDEYDCVSRSFAPKLGINEDPVCGSGHCHIAPYWSERLGKHQLTAYQASPRSGVLHCDYEGKRTKLSGEAVLYSENEVNLAI</sequence>
<dbReference type="Pfam" id="PF02567">
    <property type="entry name" value="PhzC-PhzF"/>
    <property type="match status" value="1"/>
</dbReference>
<dbReference type="SUPFAM" id="SSF54506">
    <property type="entry name" value="Diaminopimelate epimerase-like"/>
    <property type="match status" value="1"/>
</dbReference>
<protein>
    <submittedName>
        <fullName evidence="4">Phenazine biosynthesis protein PhzF family</fullName>
    </submittedName>
</protein>
<dbReference type="GO" id="GO:0016853">
    <property type="term" value="F:isomerase activity"/>
    <property type="evidence" value="ECO:0007669"/>
    <property type="project" value="UniProtKB-KW"/>
</dbReference>
<dbReference type="NCBIfam" id="TIGR00654">
    <property type="entry name" value="PhzF_family"/>
    <property type="match status" value="1"/>
</dbReference>
<keyword evidence="2" id="KW-0413">Isomerase</keyword>